<dbReference type="PANTHER" id="PTHR34105:SF1">
    <property type="entry name" value="PROLINE-, GLUTAMIC ACID- AND LEUCINE-RICH PROTEIN 1"/>
    <property type="match status" value="1"/>
</dbReference>
<comment type="similarity">
    <text evidence="2">Belongs to the RIX1/PELP1 family.</text>
</comment>
<dbReference type="SUPFAM" id="SSF48371">
    <property type="entry name" value="ARM repeat"/>
    <property type="match status" value="1"/>
</dbReference>
<feature type="compositionally biased region" description="Low complexity" evidence="5">
    <location>
        <begin position="756"/>
        <end position="768"/>
    </location>
</feature>
<feature type="compositionally biased region" description="Basic and acidic residues" evidence="5">
    <location>
        <begin position="656"/>
        <end position="670"/>
    </location>
</feature>
<dbReference type="AlphaFoldDB" id="A0A9W8G2H8"/>
<sequence>MEDSRVLSAGHTLSLLTNTYLANSDAVNANIELVVNTVLSQNLFNYADAAGVKAETAKLYDNALHKWLARINSLTAGKSPELRMAGVLLMKQTALQSPSILLDNIAKWTTTLVGLLSKNGMAPVTKVVLQTLLVFMDVAREIPVLNREIASAQVPRINQGVLSLADKNPELVDQILEVLMYSASWFPTLFRPSIDKTESLCLSILSGSMARFHINTCKLAAGCMAALCVVGGKMSAEERWFHFIQMALGTISLCISKIMCTEVPQKELEAGLYFNLPEFDANFVVGIPQAADRITSMADLIIALLTRPLDASVPIPVDRVVNMASNLALVPMRIDNNKASRAEHMLVPLLAPHIHRDAIRLLAALAISLRSHLQPFLASIARIASAINTGKHYSPATSVALYSLIRLYLEDFNYGFAICLPRELLFSVFDDANVRATKNAVVATTTASDLSSSRKRGNGGRSQKPAFAEVEESRQMSHIQYTETVHAALNVMLAILKHAPTILSSEMRTQLDGQTLTLLLLDMIDGTHSPFASRQTTAPYKAVLYQCLQASILSPDPWQKAVLPHAISVFNAGLTDPSLEVRSTCLDALSAIEPIVHARLPAQLRAPDTDEHVETEKQVPQLVLGSEANLDAVLAGTHLYSPTPSNAHTRNTTIQTDRESTSKRYKPGIDKSAELIQNDRAARQTATFGLENTSTASNAEPNLRVTAKANIQNKQNMSKSNFFQTTPATRALEAAGSMPSKPAQSPFSGKSSNEVTTLSSPTLPNSSISKEDGTATDDEDDIPDIVMEESDSEDE</sequence>
<feature type="region of interest" description="Disordered" evidence="5">
    <location>
        <begin position="640"/>
        <end position="670"/>
    </location>
</feature>
<keyword evidence="4" id="KW-0539">Nucleus</keyword>
<feature type="compositionally biased region" description="Polar residues" evidence="5">
    <location>
        <begin position="742"/>
        <end position="755"/>
    </location>
</feature>
<reference evidence="7" key="1">
    <citation type="submission" date="2022-07" db="EMBL/GenBank/DDBJ databases">
        <title>Phylogenomic reconstructions and comparative analyses of Kickxellomycotina fungi.</title>
        <authorList>
            <person name="Reynolds N.K."/>
            <person name="Stajich J.E."/>
            <person name="Barry K."/>
            <person name="Grigoriev I.V."/>
            <person name="Crous P."/>
            <person name="Smith M.E."/>
        </authorList>
    </citation>
    <scope>NUCLEOTIDE SEQUENCE</scope>
    <source>
        <strain evidence="7">NRRL 3115</strain>
    </source>
</reference>
<dbReference type="Proteomes" id="UP001151518">
    <property type="component" value="Unassembled WGS sequence"/>
</dbReference>
<dbReference type="OrthoDB" id="20900at2759"/>
<evidence type="ECO:0000256" key="2">
    <source>
        <dbReference type="ARBA" id="ARBA00010511"/>
    </source>
</evidence>
<feature type="region of interest" description="Disordered" evidence="5">
    <location>
        <begin position="733"/>
        <end position="795"/>
    </location>
</feature>
<evidence type="ECO:0000256" key="4">
    <source>
        <dbReference type="ARBA" id="ARBA00023242"/>
    </source>
</evidence>
<feature type="compositionally biased region" description="Polar residues" evidence="5">
    <location>
        <begin position="640"/>
        <end position="655"/>
    </location>
</feature>
<dbReference type="EMBL" id="JANBTW010000033">
    <property type="protein sequence ID" value="KAJ2677465.1"/>
    <property type="molecule type" value="Genomic_DNA"/>
</dbReference>
<protein>
    <recommendedName>
        <fullName evidence="3">Pre-rRNA-processing protein RIX1</fullName>
    </recommendedName>
</protein>
<dbReference type="GO" id="GO:0005634">
    <property type="term" value="C:nucleus"/>
    <property type="evidence" value="ECO:0007669"/>
    <property type="project" value="UniProtKB-SubCell"/>
</dbReference>
<dbReference type="GO" id="GO:0006364">
    <property type="term" value="P:rRNA processing"/>
    <property type="evidence" value="ECO:0007669"/>
    <property type="project" value="TreeGrafter"/>
</dbReference>
<feature type="domain" description="Pre-rRNA-processing protein RIX1 N-terminal" evidence="6">
    <location>
        <begin position="37"/>
        <end position="209"/>
    </location>
</feature>
<dbReference type="Pfam" id="PF08167">
    <property type="entry name" value="RIX1"/>
    <property type="match status" value="1"/>
</dbReference>
<evidence type="ECO:0000259" key="6">
    <source>
        <dbReference type="Pfam" id="PF08167"/>
    </source>
</evidence>
<evidence type="ECO:0000313" key="8">
    <source>
        <dbReference type="Proteomes" id="UP001151518"/>
    </source>
</evidence>
<dbReference type="InterPro" id="IPR016024">
    <property type="entry name" value="ARM-type_fold"/>
</dbReference>
<dbReference type="InterPro" id="IPR012583">
    <property type="entry name" value="RIX1_N"/>
</dbReference>
<evidence type="ECO:0000256" key="3">
    <source>
        <dbReference type="ARBA" id="ARBA00021502"/>
    </source>
</evidence>
<proteinExistence type="inferred from homology"/>
<accession>A0A9W8G2H8</accession>
<feature type="region of interest" description="Disordered" evidence="5">
    <location>
        <begin position="447"/>
        <end position="467"/>
    </location>
</feature>
<dbReference type="PANTHER" id="PTHR34105">
    <property type="entry name" value="PROLINE-, GLUTAMIC ACID- AND LEUCINE-RICH PROTEIN 1"/>
    <property type="match status" value="1"/>
</dbReference>
<evidence type="ECO:0000256" key="5">
    <source>
        <dbReference type="SAM" id="MobiDB-lite"/>
    </source>
</evidence>
<comment type="subcellular location">
    <subcellularLocation>
        <location evidence="1">Nucleus</location>
    </subcellularLocation>
</comment>
<name>A0A9W8G2H8_9FUNG</name>
<feature type="compositionally biased region" description="Acidic residues" evidence="5">
    <location>
        <begin position="774"/>
        <end position="795"/>
    </location>
</feature>
<evidence type="ECO:0000256" key="1">
    <source>
        <dbReference type="ARBA" id="ARBA00004123"/>
    </source>
</evidence>
<comment type="caution">
    <text evidence="7">The sequence shown here is derived from an EMBL/GenBank/DDBJ whole genome shotgun (WGS) entry which is preliminary data.</text>
</comment>
<organism evidence="7 8">
    <name type="scientific">Coemansia spiralis</name>
    <dbReference type="NCBI Taxonomy" id="417178"/>
    <lineage>
        <taxon>Eukaryota</taxon>
        <taxon>Fungi</taxon>
        <taxon>Fungi incertae sedis</taxon>
        <taxon>Zoopagomycota</taxon>
        <taxon>Kickxellomycotina</taxon>
        <taxon>Kickxellomycetes</taxon>
        <taxon>Kickxellales</taxon>
        <taxon>Kickxellaceae</taxon>
        <taxon>Coemansia</taxon>
    </lineage>
</organism>
<gene>
    <name evidence="7" type="ORF">GGI25_003220</name>
</gene>
<evidence type="ECO:0000313" key="7">
    <source>
        <dbReference type="EMBL" id="KAJ2677465.1"/>
    </source>
</evidence>